<gene>
    <name evidence="2" type="ORF">VSDG_07276</name>
</gene>
<feature type="compositionally biased region" description="Basic and acidic residues" evidence="1">
    <location>
        <begin position="142"/>
        <end position="151"/>
    </location>
</feature>
<evidence type="ECO:0000313" key="2">
    <source>
        <dbReference type="EMBL" id="ROV92265.1"/>
    </source>
</evidence>
<feature type="compositionally biased region" description="Low complexity" evidence="1">
    <location>
        <begin position="85"/>
        <end position="97"/>
    </location>
</feature>
<feature type="compositionally biased region" description="Polar residues" evidence="1">
    <location>
        <begin position="388"/>
        <end position="402"/>
    </location>
</feature>
<feature type="compositionally biased region" description="Polar residues" evidence="1">
    <location>
        <begin position="200"/>
        <end position="236"/>
    </location>
</feature>
<feature type="compositionally biased region" description="Gly residues" evidence="1">
    <location>
        <begin position="277"/>
        <end position="289"/>
    </location>
</feature>
<feature type="compositionally biased region" description="Gly residues" evidence="1">
    <location>
        <begin position="178"/>
        <end position="187"/>
    </location>
</feature>
<protein>
    <submittedName>
        <fullName evidence="2">Uncharacterized protein</fullName>
    </submittedName>
</protein>
<feature type="compositionally biased region" description="Polar residues" evidence="1">
    <location>
        <begin position="152"/>
        <end position="164"/>
    </location>
</feature>
<organism evidence="2 3">
    <name type="scientific">Cytospora chrysosperma</name>
    <name type="common">Cytospora canker fungus</name>
    <name type="synonym">Sphaeria chrysosperma</name>
    <dbReference type="NCBI Taxonomy" id="252740"/>
    <lineage>
        <taxon>Eukaryota</taxon>
        <taxon>Fungi</taxon>
        <taxon>Dikarya</taxon>
        <taxon>Ascomycota</taxon>
        <taxon>Pezizomycotina</taxon>
        <taxon>Sordariomycetes</taxon>
        <taxon>Sordariomycetidae</taxon>
        <taxon>Diaporthales</taxon>
        <taxon>Cytosporaceae</taxon>
        <taxon>Cytospora</taxon>
    </lineage>
</organism>
<sequence>MVGIGEKIKDAVTGHHDTTATNKNDSLDCEDRGAQHHTGHAHHDPEADAKKATSAAGNYPYWGNIDREGQGHRSEGLGSGSRETQQQQGHSNISSIGSGAGAGVAGAGYLASRDRDDNMGHQARSSVPGTHTGGTTATSSGRHHDPERDAQHATSAAGNYPNNTNDHDSRREKEYLGAGAGAAGLAGAGYLASRDRNDGHQSSNAPGPNQRNVAFSGNNAAPGTTQTGSGLHSSGQQHRHDPELDAQKATSAAGNYPHLGEQGEHNRNRDERNLGAGAAGLTGAAGAGYLGHQKLGERNDAQQSYPSREANTGHSVVPSSFDQLESNSRRSADPYSAGTSSSTGGHHDGHNNRRGEEGLVGAAGLGAAGYAANEKHRQHHDTTRGETGFNNEGYNSNDTTPAQVAAQKAWAQENSATSGSFQEPGANYSRSDNNNNMRSDNNNLRSDAEYAAAGTAAGAGATGLAHRQHGHGQTGTEDPSRTHAHRGSDTTDYAAQNSQSGARRSSRAGSTGESGDQPRVVHKCTKCGHDNVISHYAPLFRKDATARTVQ</sequence>
<feature type="compositionally biased region" description="Basic and acidic residues" evidence="1">
    <location>
        <begin position="1"/>
        <end position="18"/>
    </location>
</feature>
<feature type="compositionally biased region" description="Low complexity" evidence="1">
    <location>
        <begin position="129"/>
        <end position="140"/>
    </location>
</feature>
<feature type="compositionally biased region" description="Low complexity" evidence="1">
    <location>
        <begin position="494"/>
        <end position="515"/>
    </location>
</feature>
<feature type="compositionally biased region" description="Basic and acidic residues" evidence="1">
    <location>
        <begin position="165"/>
        <end position="175"/>
    </location>
</feature>
<evidence type="ECO:0000256" key="1">
    <source>
        <dbReference type="SAM" id="MobiDB-lite"/>
    </source>
</evidence>
<feature type="compositionally biased region" description="Basic and acidic residues" evidence="1">
    <location>
        <begin position="345"/>
        <end position="357"/>
    </location>
</feature>
<feature type="compositionally biased region" description="Basic and acidic residues" evidence="1">
    <location>
        <begin position="25"/>
        <end position="34"/>
    </location>
</feature>
<dbReference type="OrthoDB" id="2590867at2759"/>
<dbReference type="EMBL" id="LJZO01000038">
    <property type="protein sequence ID" value="ROV92265.1"/>
    <property type="molecule type" value="Genomic_DNA"/>
</dbReference>
<accession>A0A423VMK8</accession>
<dbReference type="AlphaFoldDB" id="A0A423VMK8"/>
<feature type="compositionally biased region" description="Polar residues" evidence="1">
    <location>
        <begin position="301"/>
        <end position="326"/>
    </location>
</feature>
<dbReference type="Proteomes" id="UP000284375">
    <property type="component" value="Unassembled WGS sequence"/>
</dbReference>
<feature type="compositionally biased region" description="Basic and acidic residues" evidence="1">
    <location>
        <begin position="65"/>
        <end position="75"/>
    </location>
</feature>
<evidence type="ECO:0000313" key="3">
    <source>
        <dbReference type="Proteomes" id="UP000284375"/>
    </source>
</evidence>
<feature type="compositionally biased region" description="Basic and acidic residues" evidence="1">
    <location>
        <begin position="478"/>
        <end position="489"/>
    </location>
</feature>
<name>A0A423VMK8_CYTCH</name>
<feature type="compositionally biased region" description="Low complexity" evidence="1">
    <location>
        <begin position="427"/>
        <end position="463"/>
    </location>
</feature>
<feature type="compositionally biased region" description="Basic and acidic residues" evidence="1">
    <location>
        <begin position="261"/>
        <end position="273"/>
    </location>
</feature>
<feature type="compositionally biased region" description="Polar residues" evidence="1">
    <location>
        <begin position="412"/>
        <end position="421"/>
    </location>
</feature>
<feature type="region of interest" description="Disordered" evidence="1">
    <location>
        <begin position="371"/>
        <end position="522"/>
    </location>
</feature>
<feature type="region of interest" description="Disordered" evidence="1">
    <location>
        <begin position="1"/>
        <end position="357"/>
    </location>
</feature>
<comment type="caution">
    <text evidence="2">The sequence shown here is derived from an EMBL/GenBank/DDBJ whole genome shotgun (WGS) entry which is preliminary data.</text>
</comment>
<proteinExistence type="predicted"/>
<feature type="compositionally biased region" description="Basic and acidic residues" evidence="1">
    <location>
        <begin position="41"/>
        <end position="51"/>
    </location>
</feature>
<keyword evidence="3" id="KW-1185">Reference proteome</keyword>
<reference evidence="2 3" key="1">
    <citation type="submission" date="2015-09" db="EMBL/GenBank/DDBJ databases">
        <title>Host preference determinants of Valsa canker pathogens revealed by comparative genomics.</title>
        <authorList>
            <person name="Yin Z."/>
            <person name="Huang L."/>
        </authorList>
    </citation>
    <scope>NUCLEOTIDE SEQUENCE [LARGE SCALE GENOMIC DNA]</scope>
    <source>
        <strain evidence="2 3">YSFL</strain>
    </source>
</reference>